<keyword evidence="1" id="KW-0547">Nucleotide-binding</keyword>
<evidence type="ECO:0000256" key="3">
    <source>
        <dbReference type="ARBA" id="ARBA00022806"/>
    </source>
</evidence>
<dbReference type="SMART" id="SM00490">
    <property type="entry name" value="HELICc"/>
    <property type="match status" value="1"/>
</dbReference>
<keyword evidence="2" id="KW-0378">Hydrolase</keyword>
<name>A0A439DRH6_9MYCO</name>
<dbReference type="SUPFAM" id="SSF52540">
    <property type="entry name" value="P-loop containing nucleoside triphosphate hydrolases"/>
    <property type="match status" value="1"/>
</dbReference>
<dbReference type="PANTHER" id="PTHR12131">
    <property type="entry name" value="ATP-DEPENDENT RNA AND DNA HELICASE"/>
    <property type="match status" value="1"/>
</dbReference>
<dbReference type="Pfam" id="PF00270">
    <property type="entry name" value="DEAD"/>
    <property type="match status" value="1"/>
</dbReference>
<dbReference type="Proteomes" id="UP000287177">
    <property type="component" value="Unassembled WGS sequence"/>
</dbReference>
<evidence type="ECO:0000313" key="8">
    <source>
        <dbReference type="Proteomes" id="UP000287177"/>
    </source>
</evidence>
<dbReference type="Gene3D" id="3.40.50.300">
    <property type="entry name" value="P-loop containing nucleotide triphosphate hydrolases"/>
    <property type="match status" value="2"/>
</dbReference>
<protein>
    <submittedName>
        <fullName evidence="7">DEAD/DEAH box helicase</fullName>
    </submittedName>
</protein>
<dbReference type="InterPro" id="IPR050699">
    <property type="entry name" value="RNA-DNA_Helicase"/>
</dbReference>
<dbReference type="Pfam" id="PF00271">
    <property type="entry name" value="Helicase_C"/>
    <property type="match status" value="1"/>
</dbReference>
<evidence type="ECO:0000259" key="5">
    <source>
        <dbReference type="PROSITE" id="PS51192"/>
    </source>
</evidence>
<dbReference type="GO" id="GO:0003676">
    <property type="term" value="F:nucleic acid binding"/>
    <property type="evidence" value="ECO:0007669"/>
    <property type="project" value="InterPro"/>
</dbReference>
<reference evidence="7 8" key="1">
    <citation type="submission" date="2013-06" db="EMBL/GenBank/DDBJ databases">
        <title>The draft sequence of the Mycobacterium elephantis genome.</title>
        <authorList>
            <person name="Pettersson F.B."/>
            <person name="Das S."/>
            <person name="Dasgupta S."/>
            <person name="Bhattacharya A."/>
            <person name="Kirsebom L.A."/>
        </authorList>
    </citation>
    <scope>NUCLEOTIDE SEQUENCE [LARGE SCALE GENOMIC DNA]</scope>
    <source>
        <strain evidence="7 8">DSM 44368</strain>
    </source>
</reference>
<keyword evidence="4" id="KW-0067">ATP-binding</keyword>
<evidence type="ECO:0000256" key="4">
    <source>
        <dbReference type="ARBA" id="ARBA00022840"/>
    </source>
</evidence>
<sequence length="860" mass="93842">MTDSAPLLDDPDDLSALRAKGADPDELFASFAAWAETNGTSLYPAQEEALIELVSGANVILATPTGSGKSLVATGALYAALAGGRRSYYTAPIKALVSEKFFALCEVFGAVNVGMLTGDAAVNADAPIITCTAEVLANIALREGGGRGLGKAPSLVVMDEFHFYGDPDRGWAWQVPLLELPHAQFLLMSATLGDVTFLRDDLTRRTGRPTALVANAERPVPLYFSYATTPMHETIGDLLDTKQAPIYVVHFTQASALERAQALMSVNVSTKAEKAEIREMIGAFQFSTAFGSTLSRLVRHGIGVHHAGMLPKYRRLVEQLAQAGLLKVICGTDTLGVGINVPIRTVVFSALSKYDGVRTRLLSAREFHQIAGRAGRAGYDTAGTVVVQAPDHEVENLKQFAKVADDPKKRRKLVRRKVPEGMVPWGESTMKRLIEAAPEPLTSNMRVSTAMILDVVARPGASGATGNGSSDPFEAMRRLLTDNHEPRKRQLQHIREAVGIARSLLQAGVIERLDPPGPDGRRYRLTVDLPPNFALYQPLSTFALAAVDVLDPASDTFALDVVSVIEATLEDPRQILAAQLNKARGEAVAAMKAEGIEYDERIELLDDVTYPKPLEELLEHTFEVYLQSNPWAADAQLSPKSVVREMWERAMTFREYISEYGLTRAEGAVLRYLSDAYKALRSGVPAAARTEELTDIVEWLGELVRQVDSSLLDEWEQLTSPDRPHGAPVAVPARPRPVTGNERAFTAMVRNALFRRVELFARRRWDELGALDAQSGWTAQRWAEVGAQYFDEHDDVGTGADARGPALLIIDRAPDVWRVRQIFDDPAGDHDWGFTVEVDLAASDEAGAAVVRVVDAGQYD</sequence>
<feature type="domain" description="Helicase ATP-binding" evidence="5">
    <location>
        <begin position="50"/>
        <end position="210"/>
    </location>
</feature>
<dbReference type="PANTHER" id="PTHR12131:SF1">
    <property type="entry name" value="ATP-DEPENDENT RNA HELICASE SUPV3L1, MITOCHONDRIAL-RELATED"/>
    <property type="match status" value="1"/>
</dbReference>
<evidence type="ECO:0000256" key="1">
    <source>
        <dbReference type="ARBA" id="ARBA00022741"/>
    </source>
</evidence>
<dbReference type="EMBL" id="ATDN01000023">
    <property type="protein sequence ID" value="RWA18810.1"/>
    <property type="molecule type" value="Genomic_DNA"/>
</dbReference>
<dbReference type="SMART" id="SM00487">
    <property type="entry name" value="DEXDc"/>
    <property type="match status" value="1"/>
</dbReference>
<accession>A0A439DRH6</accession>
<proteinExistence type="predicted"/>
<comment type="caution">
    <text evidence="7">The sequence shown here is derived from an EMBL/GenBank/DDBJ whole genome shotgun (WGS) entry which is preliminary data.</text>
</comment>
<dbReference type="InterPro" id="IPR014001">
    <property type="entry name" value="Helicase_ATP-bd"/>
</dbReference>
<keyword evidence="3 7" id="KW-0347">Helicase</keyword>
<evidence type="ECO:0000259" key="6">
    <source>
        <dbReference type="PROSITE" id="PS51194"/>
    </source>
</evidence>
<dbReference type="AlphaFoldDB" id="A0A439DRH6"/>
<dbReference type="InterPro" id="IPR021904">
    <property type="entry name" value="DUF3516"/>
</dbReference>
<dbReference type="RefSeq" id="WP_128109470.1">
    <property type="nucleotide sequence ID" value="NZ_ATDN01000023.1"/>
</dbReference>
<evidence type="ECO:0000313" key="7">
    <source>
        <dbReference type="EMBL" id="RWA18810.1"/>
    </source>
</evidence>
<dbReference type="InterPro" id="IPR001650">
    <property type="entry name" value="Helicase_C-like"/>
</dbReference>
<gene>
    <name evidence="7" type="ORF">MELE44368_04020</name>
</gene>
<dbReference type="InterPro" id="IPR027417">
    <property type="entry name" value="P-loop_NTPase"/>
</dbReference>
<dbReference type="GO" id="GO:0004386">
    <property type="term" value="F:helicase activity"/>
    <property type="evidence" value="ECO:0007669"/>
    <property type="project" value="UniProtKB-KW"/>
</dbReference>
<dbReference type="Pfam" id="PF12029">
    <property type="entry name" value="DUF3516"/>
    <property type="match status" value="1"/>
</dbReference>
<evidence type="ECO:0000256" key="2">
    <source>
        <dbReference type="ARBA" id="ARBA00022801"/>
    </source>
</evidence>
<dbReference type="GO" id="GO:0016787">
    <property type="term" value="F:hydrolase activity"/>
    <property type="evidence" value="ECO:0007669"/>
    <property type="project" value="UniProtKB-KW"/>
</dbReference>
<organism evidence="7 8">
    <name type="scientific">Mycolicibacterium elephantis DSM 44368</name>
    <dbReference type="NCBI Taxonomy" id="1335622"/>
    <lineage>
        <taxon>Bacteria</taxon>
        <taxon>Bacillati</taxon>
        <taxon>Actinomycetota</taxon>
        <taxon>Actinomycetes</taxon>
        <taxon>Mycobacteriales</taxon>
        <taxon>Mycobacteriaceae</taxon>
        <taxon>Mycolicibacterium</taxon>
    </lineage>
</organism>
<dbReference type="InterPro" id="IPR011545">
    <property type="entry name" value="DEAD/DEAH_box_helicase_dom"/>
</dbReference>
<dbReference type="PROSITE" id="PS51194">
    <property type="entry name" value="HELICASE_CTER"/>
    <property type="match status" value="1"/>
</dbReference>
<dbReference type="GO" id="GO:0005524">
    <property type="term" value="F:ATP binding"/>
    <property type="evidence" value="ECO:0007669"/>
    <property type="project" value="UniProtKB-KW"/>
</dbReference>
<feature type="domain" description="Helicase C-terminal" evidence="6">
    <location>
        <begin position="269"/>
        <end position="419"/>
    </location>
</feature>
<dbReference type="PROSITE" id="PS51192">
    <property type="entry name" value="HELICASE_ATP_BIND_1"/>
    <property type="match status" value="1"/>
</dbReference>
<keyword evidence="8" id="KW-1185">Reference proteome</keyword>